<comment type="subcellular location">
    <subcellularLocation>
        <location evidence="1">Mitochondrion inner membrane</location>
        <topology evidence="1">Multi-pass membrane protein</topology>
    </subcellularLocation>
</comment>
<keyword evidence="9" id="KW-0813">Transport</keyword>
<dbReference type="KEGG" id="cme:CYME_CMA005C"/>
<dbReference type="RefSeq" id="XP_005535016.1">
    <property type="nucleotide sequence ID" value="XM_005534959.1"/>
</dbReference>
<proteinExistence type="inferred from homology"/>
<keyword evidence="4" id="KW-0999">Mitochondrion inner membrane</keyword>
<dbReference type="SUPFAM" id="SSF103506">
    <property type="entry name" value="Mitochondrial carrier"/>
    <property type="match status" value="1"/>
</dbReference>
<evidence type="ECO:0000313" key="12">
    <source>
        <dbReference type="Proteomes" id="UP000007014"/>
    </source>
</evidence>
<name>M1V3G1_CYAM1</name>
<feature type="region of interest" description="Disordered" evidence="10">
    <location>
        <begin position="246"/>
        <end position="265"/>
    </location>
</feature>
<evidence type="ECO:0000256" key="7">
    <source>
        <dbReference type="ARBA" id="ARBA00023136"/>
    </source>
</evidence>
<dbReference type="Pfam" id="PF00153">
    <property type="entry name" value="Mito_carr"/>
    <property type="match status" value="3"/>
</dbReference>
<sequence length="410" mass="43452">MTANSSVIGLAPTSEKTLARGFPAPWLGESLRNFFLGGVAGAVGAYFTYPINFVKMQLQYQKRTVGARGSPGVGSTSYTGAWDCVRKVVHSRGVQGLFQGVVPQILGVAPEKAIKLAVNDAIRASLSPLVRDIEHRTALAEARPGLSPSTAQLLVDVCAGACGGASQVIFTNVGEILMVRLALQREIASSMGATSVQPKGLLDVVRELGIRGLYTGSVPCLARDSIFAAIFFPLYYRLRDRLPAGLTRSSDGHSKNPSGQGADLGSLESKAASELERAAAVPSKDAGPLPGSSLHLQNSLLAGIIAGSIAAGVTTPFDVVKTTMQAHRGTQSQVYRGMWDCVRHIYAEEGGTAFWKGFGPRMARSAPQFGITLLAYELLQLWWYRFLESGGTAPPDAQVIDLGEWAADSS</sequence>
<dbReference type="eggNOG" id="KOG0751">
    <property type="taxonomic scope" value="Eukaryota"/>
</dbReference>
<evidence type="ECO:0000256" key="9">
    <source>
        <dbReference type="RuleBase" id="RU000488"/>
    </source>
</evidence>
<dbReference type="Proteomes" id="UP000007014">
    <property type="component" value="Chromosome 1"/>
</dbReference>
<dbReference type="Gramene" id="CMA005CT">
    <property type="protein sequence ID" value="CMA005CT"/>
    <property type="gene ID" value="CMA005C"/>
</dbReference>
<keyword evidence="7 8" id="KW-0472">Membrane</keyword>
<dbReference type="AlphaFoldDB" id="M1V3G1"/>
<evidence type="ECO:0000256" key="2">
    <source>
        <dbReference type="ARBA" id="ARBA00006375"/>
    </source>
</evidence>
<dbReference type="Gene3D" id="1.50.40.10">
    <property type="entry name" value="Mitochondrial carrier domain"/>
    <property type="match status" value="1"/>
</dbReference>
<dbReference type="InterPro" id="IPR051028">
    <property type="entry name" value="Mito_Solute_Carrier"/>
</dbReference>
<dbReference type="InterPro" id="IPR023395">
    <property type="entry name" value="MCP_dom_sf"/>
</dbReference>
<protein>
    <submittedName>
        <fullName evidence="11">Calcium-binding mitochondrial carrier Aralar</fullName>
    </submittedName>
</protein>
<evidence type="ECO:0000256" key="6">
    <source>
        <dbReference type="ARBA" id="ARBA00023128"/>
    </source>
</evidence>
<keyword evidence="3 8" id="KW-0812">Transmembrane</keyword>
<keyword evidence="12" id="KW-1185">Reference proteome</keyword>
<dbReference type="EMBL" id="AP006483">
    <property type="protein sequence ID" value="BAM78730.1"/>
    <property type="molecule type" value="Genomic_DNA"/>
</dbReference>
<reference evidence="11 12" key="1">
    <citation type="journal article" date="2004" name="Nature">
        <title>Genome sequence of the ultrasmall unicellular red alga Cyanidioschyzon merolae 10D.</title>
        <authorList>
            <person name="Matsuzaki M."/>
            <person name="Misumi O."/>
            <person name="Shin-i T."/>
            <person name="Maruyama S."/>
            <person name="Takahara M."/>
            <person name="Miyagishima S."/>
            <person name="Mori T."/>
            <person name="Nishida K."/>
            <person name="Yagisawa F."/>
            <person name="Nishida K."/>
            <person name="Yoshida Y."/>
            <person name="Nishimura Y."/>
            <person name="Nakao S."/>
            <person name="Kobayashi T."/>
            <person name="Momoyama Y."/>
            <person name="Higashiyama T."/>
            <person name="Minoda A."/>
            <person name="Sano M."/>
            <person name="Nomoto H."/>
            <person name="Oishi K."/>
            <person name="Hayashi H."/>
            <person name="Ohta F."/>
            <person name="Nishizaka S."/>
            <person name="Haga S."/>
            <person name="Miura S."/>
            <person name="Morishita T."/>
            <person name="Kabeya Y."/>
            <person name="Terasawa K."/>
            <person name="Suzuki Y."/>
            <person name="Ishii Y."/>
            <person name="Asakawa S."/>
            <person name="Takano H."/>
            <person name="Ohta N."/>
            <person name="Kuroiwa H."/>
            <person name="Tanaka K."/>
            <person name="Shimizu N."/>
            <person name="Sugano S."/>
            <person name="Sato N."/>
            <person name="Nozaki H."/>
            <person name="Ogasawara N."/>
            <person name="Kohara Y."/>
            <person name="Kuroiwa T."/>
        </authorList>
    </citation>
    <scope>NUCLEOTIDE SEQUENCE [LARGE SCALE GENOMIC DNA]</scope>
    <source>
        <strain evidence="11 12">10D</strain>
    </source>
</reference>
<organism evidence="11 12">
    <name type="scientific">Cyanidioschyzon merolae (strain NIES-3377 / 10D)</name>
    <name type="common">Unicellular red alga</name>
    <dbReference type="NCBI Taxonomy" id="280699"/>
    <lineage>
        <taxon>Eukaryota</taxon>
        <taxon>Rhodophyta</taxon>
        <taxon>Bangiophyceae</taxon>
        <taxon>Cyanidiales</taxon>
        <taxon>Cyanidiaceae</taxon>
        <taxon>Cyanidioschyzon</taxon>
    </lineage>
</organism>
<evidence type="ECO:0000256" key="8">
    <source>
        <dbReference type="PROSITE-ProRule" id="PRU00282"/>
    </source>
</evidence>
<dbReference type="GO" id="GO:0022857">
    <property type="term" value="F:transmembrane transporter activity"/>
    <property type="evidence" value="ECO:0007669"/>
    <property type="project" value="TreeGrafter"/>
</dbReference>
<dbReference type="PANTHER" id="PTHR45678:SF9">
    <property type="entry name" value="CALCIUM-BINDING MITOCHONDRIAL CARRIER PROTEIN ARALAR1"/>
    <property type="match status" value="1"/>
</dbReference>
<gene>
    <name evidence="11" type="ORF">CYME_CMA005C</name>
</gene>
<dbReference type="OMA" id="QRLYTSM"/>
<evidence type="ECO:0000256" key="5">
    <source>
        <dbReference type="ARBA" id="ARBA00022989"/>
    </source>
</evidence>
<keyword evidence="5" id="KW-1133">Transmembrane helix</keyword>
<feature type="repeat" description="Solcar" evidence="8">
    <location>
        <begin position="294"/>
        <end position="382"/>
    </location>
</feature>
<feature type="repeat" description="Solcar" evidence="8">
    <location>
        <begin position="28"/>
        <end position="125"/>
    </location>
</feature>
<dbReference type="HOGENOM" id="CLU_015166_3_4_1"/>
<evidence type="ECO:0000256" key="1">
    <source>
        <dbReference type="ARBA" id="ARBA00004448"/>
    </source>
</evidence>
<dbReference type="OrthoDB" id="2161at2759"/>
<comment type="similarity">
    <text evidence="2 9">Belongs to the mitochondrial carrier (TC 2.A.29) family.</text>
</comment>
<dbReference type="PROSITE" id="PS50920">
    <property type="entry name" value="SOLCAR"/>
    <property type="match status" value="3"/>
</dbReference>
<reference evidence="11 12" key="2">
    <citation type="journal article" date="2007" name="BMC Biol.">
        <title>A 100%-complete sequence reveals unusually simple genomic features in the hot-spring red alga Cyanidioschyzon merolae.</title>
        <authorList>
            <person name="Nozaki H."/>
            <person name="Takano H."/>
            <person name="Misumi O."/>
            <person name="Terasawa K."/>
            <person name="Matsuzaki M."/>
            <person name="Maruyama S."/>
            <person name="Nishida K."/>
            <person name="Yagisawa F."/>
            <person name="Yoshida Y."/>
            <person name="Fujiwara T."/>
            <person name="Takio S."/>
            <person name="Tamura K."/>
            <person name="Chung S.J."/>
            <person name="Nakamura S."/>
            <person name="Kuroiwa H."/>
            <person name="Tanaka K."/>
            <person name="Sato N."/>
            <person name="Kuroiwa T."/>
        </authorList>
    </citation>
    <scope>NUCLEOTIDE SEQUENCE [LARGE SCALE GENOMIC DNA]</scope>
    <source>
        <strain evidence="11 12">10D</strain>
    </source>
</reference>
<accession>M1V3G1</accession>
<dbReference type="InterPro" id="IPR018108">
    <property type="entry name" value="MCP_transmembrane"/>
</dbReference>
<feature type="repeat" description="Solcar" evidence="8">
    <location>
        <begin position="151"/>
        <end position="241"/>
    </location>
</feature>
<dbReference type="GeneID" id="16992106"/>
<evidence type="ECO:0000256" key="4">
    <source>
        <dbReference type="ARBA" id="ARBA00022792"/>
    </source>
</evidence>
<dbReference type="PANTHER" id="PTHR45678">
    <property type="entry name" value="MITOCHONDRIAL 2-OXODICARBOXYLATE CARRIER 1-RELATED"/>
    <property type="match status" value="1"/>
</dbReference>
<evidence type="ECO:0000256" key="10">
    <source>
        <dbReference type="SAM" id="MobiDB-lite"/>
    </source>
</evidence>
<evidence type="ECO:0000313" key="11">
    <source>
        <dbReference type="EMBL" id="BAM78730.1"/>
    </source>
</evidence>
<dbReference type="GO" id="GO:0005743">
    <property type="term" value="C:mitochondrial inner membrane"/>
    <property type="evidence" value="ECO:0007669"/>
    <property type="project" value="UniProtKB-SubCell"/>
</dbReference>
<evidence type="ECO:0000256" key="3">
    <source>
        <dbReference type="ARBA" id="ARBA00022692"/>
    </source>
</evidence>
<keyword evidence="6" id="KW-0496">Mitochondrion</keyword>